<dbReference type="GeneID" id="97435798"/>
<organism evidence="6 7">
    <name type="scientific">Streptomyces violaceusniger</name>
    <dbReference type="NCBI Taxonomy" id="68280"/>
    <lineage>
        <taxon>Bacteria</taxon>
        <taxon>Bacillati</taxon>
        <taxon>Actinomycetota</taxon>
        <taxon>Actinomycetes</taxon>
        <taxon>Kitasatosporales</taxon>
        <taxon>Streptomycetaceae</taxon>
        <taxon>Streptomyces</taxon>
        <taxon>Streptomyces violaceusniger group</taxon>
    </lineage>
</organism>
<sequence>MPGHGRPGRSATGRRATAGTTALLTLLALVLAGCSGCSTSRGSDTVGDGPVRLTFWSALRGSQEVVDEFNRTHDRIKVEFQQVPSGEQGGWTKLSNAARAGNAPDVATIEYPQLPGFTIDGVPRDITQLMPDSVREKILPQALDLTTFDGRTYAVPVDIEPMVFLYRKDIFTKNRIPVPKTWAEFESSARKLKQAQPRTRIGSLFTTGGTLYLAGYAWQAGAKWYDTVGDTWQISMDDAPTRKVAGYWQRLMDDDLVRVEPGSSQQWRAHLRSGETAGYLAGAWAAGSMMASTPDGKGKWAIAPMPQWDPAKPKVSTQGGSTFMVTKDSRHPKEAMEFISWMVTSPGALKAKLASGVSSAFPSVPSLVPVARKEMDTSYYSGQDIFGLFQKEAERIAPTWKWGPRMTSTTSSGDDGLAKAGAGSGDILKALRDAQSRTMPDLKSLGLSVTTR</sequence>
<evidence type="ECO:0000313" key="6">
    <source>
        <dbReference type="EMBL" id="KUL50683.1"/>
    </source>
</evidence>
<dbReference type="OrthoDB" id="2515046at2"/>
<dbReference type="Pfam" id="PF01547">
    <property type="entry name" value="SBP_bac_1"/>
    <property type="match status" value="1"/>
</dbReference>
<keyword evidence="3" id="KW-0472">Membrane</keyword>
<dbReference type="PROSITE" id="PS51257">
    <property type="entry name" value="PROKAR_LIPOPROTEIN"/>
    <property type="match status" value="1"/>
</dbReference>
<reference evidence="7" key="1">
    <citation type="submission" date="2015-10" db="EMBL/GenBank/DDBJ databases">
        <authorList>
            <person name="Ju K.-S."/>
            <person name="Doroghazi J.R."/>
            <person name="Metcalf W.W."/>
        </authorList>
    </citation>
    <scope>NUCLEOTIDE SEQUENCE [LARGE SCALE GENOMIC DNA]</scope>
    <source>
        <strain evidence="7">NRRL F-8817</strain>
    </source>
</reference>
<comment type="caution">
    <text evidence="6">The sequence shown here is derived from an EMBL/GenBank/DDBJ whole genome shotgun (WGS) entry which is preliminary data.</text>
</comment>
<evidence type="ECO:0000256" key="4">
    <source>
        <dbReference type="ARBA" id="ARBA00023139"/>
    </source>
</evidence>
<dbReference type="AlphaFoldDB" id="A0A0X3W1C3"/>
<name>A0A0X3W1C3_STRVO</name>
<dbReference type="PANTHER" id="PTHR43649:SF33">
    <property type="entry name" value="POLYGALACTURONAN_RHAMNOGALACTURONAN-BINDING PROTEIN YTCQ"/>
    <property type="match status" value="1"/>
</dbReference>
<dbReference type="InterPro" id="IPR006059">
    <property type="entry name" value="SBP"/>
</dbReference>
<gene>
    <name evidence="6" type="ORF">ADL28_25870</name>
</gene>
<dbReference type="Proteomes" id="UP000053413">
    <property type="component" value="Unassembled WGS sequence"/>
</dbReference>
<dbReference type="EMBL" id="LLZJ01000343">
    <property type="protein sequence ID" value="KUL50683.1"/>
    <property type="molecule type" value="Genomic_DNA"/>
</dbReference>
<accession>A0A0X3W1C3</accession>
<keyword evidence="5" id="KW-0449">Lipoprotein</keyword>
<dbReference type="Gene3D" id="3.40.190.10">
    <property type="entry name" value="Periplasmic binding protein-like II"/>
    <property type="match status" value="1"/>
</dbReference>
<evidence type="ECO:0000313" key="7">
    <source>
        <dbReference type="Proteomes" id="UP000053413"/>
    </source>
</evidence>
<evidence type="ECO:0000256" key="1">
    <source>
        <dbReference type="ARBA" id="ARBA00022475"/>
    </source>
</evidence>
<dbReference type="RefSeq" id="WP_059146136.1">
    <property type="nucleotide sequence ID" value="NZ_LLZJ01000343.1"/>
</dbReference>
<proteinExistence type="predicted"/>
<keyword evidence="4" id="KW-0564">Palmitate</keyword>
<protein>
    <submittedName>
        <fullName evidence="6">Sugar ABC transporter substrate-binding protein</fullName>
    </submittedName>
</protein>
<dbReference type="CDD" id="cd13585">
    <property type="entry name" value="PBP2_TMBP_like"/>
    <property type="match status" value="1"/>
</dbReference>
<keyword evidence="2" id="KW-0732">Signal</keyword>
<dbReference type="InterPro" id="IPR050490">
    <property type="entry name" value="Bact_solute-bd_prot1"/>
</dbReference>
<evidence type="ECO:0000256" key="5">
    <source>
        <dbReference type="ARBA" id="ARBA00023288"/>
    </source>
</evidence>
<dbReference type="PANTHER" id="PTHR43649">
    <property type="entry name" value="ARABINOSE-BINDING PROTEIN-RELATED"/>
    <property type="match status" value="1"/>
</dbReference>
<keyword evidence="1" id="KW-1003">Cell membrane</keyword>
<evidence type="ECO:0000256" key="3">
    <source>
        <dbReference type="ARBA" id="ARBA00023136"/>
    </source>
</evidence>
<dbReference type="SUPFAM" id="SSF53850">
    <property type="entry name" value="Periplasmic binding protein-like II"/>
    <property type="match status" value="1"/>
</dbReference>
<evidence type="ECO:0000256" key="2">
    <source>
        <dbReference type="ARBA" id="ARBA00022729"/>
    </source>
</evidence>